<evidence type="ECO:0000313" key="4">
    <source>
        <dbReference type="Proteomes" id="UP000502706"/>
    </source>
</evidence>
<keyword evidence="4" id="KW-1185">Reference proteome</keyword>
<name>A0A6G8Q1B8_9ACTN</name>
<evidence type="ECO:0000313" key="3">
    <source>
        <dbReference type="EMBL" id="QIN80261.1"/>
    </source>
</evidence>
<keyword evidence="2" id="KW-0472">Membrane</keyword>
<organism evidence="3 4">
    <name type="scientific">Rubrobacter marinus</name>
    <dbReference type="NCBI Taxonomy" id="2653852"/>
    <lineage>
        <taxon>Bacteria</taxon>
        <taxon>Bacillati</taxon>
        <taxon>Actinomycetota</taxon>
        <taxon>Rubrobacteria</taxon>
        <taxon>Rubrobacterales</taxon>
        <taxon>Rubrobacteraceae</taxon>
        <taxon>Rubrobacter</taxon>
    </lineage>
</organism>
<dbReference type="KEGG" id="rmar:GBA65_19005"/>
<evidence type="ECO:0000256" key="2">
    <source>
        <dbReference type="SAM" id="Phobius"/>
    </source>
</evidence>
<feature type="compositionally biased region" description="Basic and acidic residues" evidence="1">
    <location>
        <begin position="1"/>
        <end position="16"/>
    </location>
</feature>
<proteinExistence type="predicted"/>
<reference evidence="3 4" key="1">
    <citation type="submission" date="2019-10" db="EMBL/GenBank/DDBJ databases">
        <title>Rubrobacter sp nov SCSIO 52915 isolated from a deep-sea sediment in the South China Sea.</title>
        <authorList>
            <person name="Chen R.W."/>
        </authorList>
    </citation>
    <scope>NUCLEOTIDE SEQUENCE [LARGE SCALE GENOMIC DNA]</scope>
    <source>
        <strain evidence="3 4">SCSIO 52915</strain>
    </source>
</reference>
<keyword evidence="2" id="KW-0812">Transmembrane</keyword>
<gene>
    <name evidence="3" type="ORF">GBA65_19005</name>
</gene>
<dbReference type="Proteomes" id="UP000502706">
    <property type="component" value="Chromosome"/>
</dbReference>
<evidence type="ECO:0000256" key="1">
    <source>
        <dbReference type="SAM" id="MobiDB-lite"/>
    </source>
</evidence>
<dbReference type="RefSeq" id="WP_166397933.1">
    <property type="nucleotide sequence ID" value="NZ_CP045121.1"/>
</dbReference>
<accession>A0A6G8Q1B8</accession>
<feature type="transmembrane region" description="Helical" evidence="2">
    <location>
        <begin position="41"/>
        <end position="63"/>
    </location>
</feature>
<feature type="region of interest" description="Disordered" evidence="1">
    <location>
        <begin position="1"/>
        <end position="26"/>
    </location>
</feature>
<keyword evidence="2" id="KW-1133">Transmembrane helix</keyword>
<dbReference type="EMBL" id="CP045121">
    <property type="protein sequence ID" value="QIN80261.1"/>
    <property type="molecule type" value="Genomic_DNA"/>
</dbReference>
<dbReference type="AlphaFoldDB" id="A0A6G8Q1B8"/>
<sequence>MDRRPRQDVQPREPRHAGHHRGRPHSHDFFGLDVGKMSPEACVAVGAVVIVPIVVASILLLTLFEEMSWLIFVFGWAIFPAFGLFIRGIAGVVDGEKDLPSGNGRERELLGALRERGELTPAGAAMETSLTVAEAGAMLGAWPRGAPRGQGARRVPLLCSLGDPGRRSRARREGLIGATHVACVV</sequence>
<protein>
    <submittedName>
        <fullName evidence="3">Uncharacterized protein</fullName>
    </submittedName>
</protein>
<feature type="transmembrane region" description="Helical" evidence="2">
    <location>
        <begin position="69"/>
        <end position="90"/>
    </location>
</feature>